<evidence type="ECO:0000256" key="2">
    <source>
        <dbReference type="ARBA" id="ARBA00010979"/>
    </source>
</evidence>
<reference evidence="6" key="1">
    <citation type="submission" date="2021-02" db="EMBL/GenBank/DDBJ databases">
        <authorList>
            <person name="Nowell W R."/>
        </authorList>
    </citation>
    <scope>NUCLEOTIDE SEQUENCE</scope>
</reference>
<proteinExistence type="inferred from homology"/>
<dbReference type="Pfam" id="PF09368">
    <property type="entry name" value="Sas10"/>
    <property type="match status" value="1"/>
</dbReference>
<comment type="caution">
    <text evidence="6">The sequence shown here is derived from an EMBL/GenBank/DDBJ whole genome shotgun (WGS) entry which is preliminary data.</text>
</comment>
<protein>
    <recommendedName>
        <fullName evidence="5">Sas10 C-terminal domain-containing protein</fullName>
    </recommendedName>
</protein>
<dbReference type="InterPro" id="IPR018972">
    <property type="entry name" value="Sas10_C_dom"/>
</dbReference>
<dbReference type="Proteomes" id="UP000663873">
    <property type="component" value="Unassembled WGS sequence"/>
</dbReference>
<sequence>MVLLPNHLYVNNGTTAKSSLRERMMQRREQKLITETEIEPQEEKPLKRGITYEIEKNKGLTVKRKKEYRNPRVRHRNKYARALVKRKSRVPTARTEEEKYTGEPTGIRAGIKRGIRLKS</sequence>
<keyword evidence="7" id="KW-1185">Reference proteome</keyword>
<dbReference type="PANTHER" id="PTHR13237:SF8">
    <property type="entry name" value="SOMETHING ABOUT SILENCING PROTEIN 10"/>
    <property type="match status" value="1"/>
</dbReference>
<evidence type="ECO:0000259" key="5">
    <source>
        <dbReference type="Pfam" id="PF09368"/>
    </source>
</evidence>
<evidence type="ECO:0000313" key="7">
    <source>
        <dbReference type="Proteomes" id="UP000663873"/>
    </source>
</evidence>
<evidence type="ECO:0000256" key="1">
    <source>
        <dbReference type="ARBA" id="ARBA00004123"/>
    </source>
</evidence>
<evidence type="ECO:0000256" key="4">
    <source>
        <dbReference type="SAM" id="MobiDB-lite"/>
    </source>
</evidence>
<feature type="domain" description="Sas10 C-terminal" evidence="5">
    <location>
        <begin position="47"/>
        <end position="117"/>
    </location>
</feature>
<organism evidence="6 7">
    <name type="scientific">Rotaria socialis</name>
    <dbReference type="NCBI Taxonomy" id="392032"/>
    <lineage>
        <taxon>Eukaryota</taxon>
        <taxon>Metazoa</taxon>
        <taxon>Spiralia</taxon>
        <taxon>Gnathifera</taxon>
        <taxon>Rotifera</taxon>
        <taxon>Eurotatoria</taxon>
        <taxon>Bdelloidea</taxon>
        <taxon>Philodinida</taxon>
        <taxon>Philodinidae</taxon>
        <taxon>Rotaria</taxon>
    </lineage>
</organism>
<dbReference type="PANTHER" id="PTHR13237">
    <property type="entry name" value="SOMETHING ABOUT SILENCING PROTEIN 10-RELATED"/>
    <property type="match status" value="1"/>
</dbReference>
<feature type="region of interest" description="Disordered" evidence="4">
    <location>
        <begin position="85"/>
        <end position="105"/>
    </location>
</feature>
<comment type="subcellular location">
    <subcellularLocation>
        <location evidence="1">Nucleus</location>
    </subcellularLocation>
</comment>
<gene>
    <name evidence="6" type="ORF">UJA718_LOCUS25127</name>
</gene>
<comment type="similarity">
    <text evidence="2">Belongs to the SAS10 family.</text>
</comment>
<keyword evidence="3" id="KW-0539">Nucleus</keyword>
<dbReference type="EMBL" id="CAJOBP010006038">
    <property type="protein sequence ID" value="CAF4483696.1"/>
    <property type="molecule type" value="Genomic_DNA"/>
</dbReference>
<dbReference type="AlphaFoldDB" id="A0A820UA32"/>
<name>A0A820UA32_9BILA</name>
<evidence type="ECO:0000256" key="3">
    <source>
        <dbReference type="ARBA" id="ARBA00023242"/>
    </source>
</evidence>
<dbReference type="GO" id="GO:0000462">
    <property type="term" value="P:maturation of SSU-rRNA from tricistronic rRNA transcript (SSU-rRNA, 5.8S rRNA, LSU-rRNA)"/>
    <property type="evidence" value="ECO:0007669"/>
    <property type="project" value="TreeGrafter"/>
</dbReference>
<accession>A0A820UA32</accession>
<dbReference type="GO" id="GO:0032040">
    <property type="term" value="C:small-subunit processome"/>
    <property type="evidence" value="ECO:0007669"/>
    <property type="project" value="TreeGrafter"/>
</dbReference>
<evidence type="ECO:0000313" key="6">
    <source>
        <dbReference type="EMBL" id="CAF4483696.1"/>
    </source>
</evidence>